<keyword evidence="7" id="KW-1185">Reference proteome</keyword>
<keyword evidence="3" id="KW-0539">Nucleus</keyword>
<feature type="compositionally biased region" description="Polar residues" evidence="4">
    <location>
        <begin position="86"/>
        <end position="95"/>
    </location>
</feature>
<dbReference type="AlphaFoldDB" id="A0A9P7ZPH4"/>
<dbReference type="InterPro" id="IPR001138">
    <property type="entry name" value="Zn2Cys6_DnaBD"/>
</dbReference>
<evidence type="ECO:0000259" key="5">
    <source>
        <dbReference type="PROSITE" id="PS50048"/>
    </source>
</evidence>
<organism evidence="6 7">
    <name type="scientific">Emericellopsis atlantica</name>
    <dbReference type="NCBI Taxonomy" id="2614577"/>
    <lineage>
        <taxon>Eukaryota</taxon>
        <taxon>Fungi</taxon>
        <taxon>Dikarya</taxon>
        <taxon>Ascomycota</taxon>
        <taxon>Pezizomycotina</taxon>
        <taxon>Sordariomycetes</taxon>
        <taxon>Hypocreomycetidae</taxon>
        <taxon>Hypocreales</taxon>
        <taxon>Bionectriaceae</taxon>
        <taxon>Emericellopsis</taxon>
    </lineage>
</organism>
<dbReference type="SUPFAM" id="SSF57701">
    <property type="entry name" value="Zn2/Cys6 DNA-binding domain"/>
    <property type="match status" value="1"/>
</dbReference>
<gene>
    <name evidence="6" type="ORF">F5Z01DRAFT_635709</name>
</gene>
<feature type="region of interest" description="Disordered" evidence="4">
    <location>
        <begin position="1"/>
        <end position="22"/>
    </location>
</feature>
<dbReference type="OrthoDB" id="2283488at2759"/>
<dbReference type="GeneID" id="70293070"/>
<keyword evidence="1" id="KW-0805">Transcription regulation</keyword>
<sequence length="647" mass="70525">MFATFRNGAPPSLGAHQAPLVKPKRAQVSRACEACRAARTKCDQGRPCQPCQKYGKACVVTARKPRSAQKAKPPSASPPTSRSTTIVSTSNSSEQLSPEYAARAIASQPELKVAVDGQLCGSLSLEFFIHRLSQHLNRDTRLPPPPISLLDPHDPMNSTDGTSSTKAQQDRFLDLFWPTYHVSFPALDEASFRSLYTSLWHDSETRRADPLVDVVTALTIQYAYSYLGLGSPRPSTQPDAEVCTAGSAFYHRCQTALQRDMEMPSMKSVQCMFYSAVYLSFARCYNAAHTTIKTAGQLLCDIAVRNVQDAEVAYRLQACIRIQDIRLSMRLGRPLAPSTLALPCLTEDPRPPSSEADWTLYYKSLLALSETASTVYTTLADLLTTNAALYHDSTTRNHLATLLTPHLAPLQTAWPKSVPLILHVPRATPSAPFTTSLTPLDLSSSVPIWLMRQRLALEAHYHALCLSPLRTLISYTPTPSTPSMAAESLCDASVAHAVALTHLIHQGMIHTDIFTGCYQAFEWQMDAVYAMAAFASAYPLCPSALRAREGLRLAGEMFVRYGAGNGAAKRMGKLTEDLERQVGDIVDGFTAGMQITPPQSERSGVADTPWDGSVLSQGSPWATGSTPVDPELLSSWAEEFELAAVGV</sequence>
<dbReference type="Pfam" id="PF00172">
    <property type="entry name" value="Zn_clus"/>
    <property type="match status" value="1"/>
</dbReference>
<dbReference type="CDD" id="cd00067">
    <property type="entry name" value="GAL4"/>
    <property type="match status" value="1"/>
</dbReference>
<comment type="caution">
    <text evidence="6">The sequence shown here is derived from an EMBL/GenBank/DDBJ whole genome shotgun (WGS) entry which is preliminary data.</text>
</comment>
<feature type="compositionally biased region" description="Low complexity" evidence="4">
    <location>
        <begin position="70"/>
        <end position="85"/>
    </location>
</feature>
<dbReference type="GO" id="GO:0000435">
    <property type="term" value="P:positive regulation of transcription from RNA polymerase II promoter by galactose"/>
    <property type="evidence" value="ECO:0007669"/>
    <property type="project" value="TreeGrafter"/>
</dbReference>
<dbReference type="GO" id="GO:0000981">
    <property type="term" value="F:DNA-binding transcription factor activity, RNA polymerase II-specific"/>
    <property type="evidence" value="ECO:0007669"/>
    <property type="project" value="InterPro"/>
</dbReference>
<dbReference type="InterPro" id="IPR036864">
    <property type="entry name" value="Zn2-C6_fun-type_DNA-bd_sf"/>
</dbReference>
<evidence type="ECO:0000256" key="2">
    <source>
        <dbReference type="ARBA" id="ARBA00023163"/>
    </source>
</evidence>
<accession>A0A9P7ZPH4</accession>
<dbReference type="GO" id="GO:0005634">
    <property type="term" value="C:nucleus"/>
    <property type="evidence" value="ECO:0007669"/>
    <property type="project" value="TreeGrafter"/>
</dbReference>
<proteinExistence type="predicted"/>
<evidence type="ECO:0000313" key="7">
    <source>
        <dbReference type="Proteomes" id="UP000887229"/>
    </source>
</evidence>
<dbReference type="InterPro" id="IPR051127">
    <property type="entry name" value="Fungal_SecMet_Regulators"/>
</dbReference>
<name>A0A9P7ZPH4_9HYPO</name>
<evidence type="ECO:0000313" key="6">
    <source>
        <dbReference type="EMBL" id="KAG9255437.1"/>
    </source>
</evidence>
<dbReference type="SMART" id="SM00066">
    <property type="entry name" value="GAL4"/>
    <property type="match status" value="1"/>
</dbReference>
<feature type="region of interest" description="Disordered" evidence="4">
    <location>
        <begin position="64"/>
        <end position="95"/>
    </location>
</feature>
<reference evidence="6" key="1">
    <citation type="journal article" date="2021" name="IMA Fungus">
        <title>Genomic characterization of three marine fungi, including Emericellopsis atlantica sp. nov. with signatures of a generalist lifestyle and marine biomass degradation.</title>
        <authorList>
            <person name="Hagestad O.C."/>
            <person name="Hou L."/>
            <person name="Andersen J.H."/>
            <person name="Hansen E.H."/>
            <person name="Altermark B."/>
            <person name="Li C."/>
            <person name="Kuhnert E."/>
            <person name="Cox R.J."/>
            <person name="Crous P.W."/>
            <person name="Spatafora J.W."/>
            <person name="Lail K."/>
            <person name="Amirebrahimi M."/>
            <person name="Lipzen A."/>
            <person name="Pangilinan J."/>
            <person name="Andreopoulos W."/>
            <person name="Hayes R.D."/>
            <person name="Ng V."/>
            <person name="Grigoriev I.V."/>
            <person name="Jackson S.A."/>
            <person name="Sutton T.D.S."/>
            <person name="Dobson A.D.W."/>
            <person name="Rama T."/>
        </authorList>
    </citation>
    <scope>NUCLEOTIDE SEQUENCE</scope>
    <source>
        <strain evidence="6">TS7</strain>
    </source>
</reference>
<dbReference type="PANTHER" id="PTHR47424">
    <property type="entry name" value="REGULATORY PROTEIN GAL4"/>
    <property type="match status" value="1"/>
</dbReference>
<evidence type="ECO:0000256" key="4">
    <source>
        <dbReference type="SAM" id="MobiDB-lite"/>
    </source>
</evidence>
<dbReference type="GO" id="GO:0008270">
    <property type="term" value="F:zinc ion binding"/>
    <property type="evidence" value="ECO:0007669"/>
    <property type="project" value="InterPro"/>
</dbReference>
<dbReference type="RefSeq" id="XP_046119361.1">
    <property type="nucleotide sequence ID" value="XM_046262167.1"/>
</dbReference>
<dbReference type="PROSITE" id="PS50048">
    <property type="entry name" value="ZN2_CY6_FUNGAL_2"/>
    <property type="match status" value="1"/>
</dbReference>
<evidence type="ECO:0000256" key="3">
    <source>
        <dbReference type="ARBA" id="ARBA00023242"/>
    </source>
</evidence>
<dbReference type="CDD" id="cd12148">
    <property type="entry name" value="fungal_TF_MHR"/>
    <property type="match status" value="1"/>
</dbReference>
<protein>
    <recommendedName>
        <fullName evidence="5">Zn(2)-C6 fungal-type domain-containing protein</fullName>
    </recommendedName>
</protein>
<dbReference type="Proteomes" id="UP000887229">
    <property type="component" value="Unassembled WGS sequence"/>
</dbReference>
<dbReference type="PANTHER" id="PTHR47424:SF12">
    <property type="entry name" value="TRANSCRIPTION FACTOR ASQA"/>
    <property type="match status" value="1"/>
</dbReference>
<feature type="domain" description="Zn(2)-C6 fungal-type" evidence="5">
    <location>
        <begin position="31"/>
        <end position="60"/>
    </location>
</feature>
<dbReference type="GO" id="GO:0000978">
    <property type="term" value="F:RNA polymerase II cis-regulatory region sequence-specific DNA binding"/>
    <property type="evidence" value="ECO:0007669"/>
    <property type="project" value="TreeGrafter"/>
</dbReference>
<evidence type="ECO:0000256" key="1">
    <source>
        <dbReference type="ARBA" id="ARBA00023015"/>
    </source>
</evidence>
<dbReference type="Gene3D" id="4.10.240.10">
    <property type="entry name" value="Zn(2)-C6 fungal-type DNA-binding domain"/>
    <property type="match status" value="1"/>
</dbReference>
<dbReference type="EMBL" id="MU251251">
    <property type="protein sequence ID" value="KAG9255437.1"/>
    <property type="molecule type" value="Genomic_DNA"/>
</dbReference>
<keyword evidence="2" id="KW-0804">Transcription</keyword>
<dbReference type="PROSITE" id="PS00463">
    <property type="entry name" value="ZN2_CY6_FUNGAL_1"/>
    <property type="match status" value="1"/>
</dbReference>